<evidence type="ECO:0000256" key="2">
    <source>
        <dbReference type="ARBA" id="ARBA00022448"/>
    </source>
</evidence>
<keyword evidence="4 6" id="KW-1133">Transmembrane helix</keyword>
<dbReference type="SUPFAM" id="SSF103473">
    <property type="entry name" value="MFS general substrate transporter"/>
    <property type="match status" value="1"/>
</dbReference>
<dbReference type="Pfam" id="PF07690">
    <property type="entry name" value="MFS_1"/>
    <property type="match status" value="1"/>
</dbReference>
<dbReference type="InterPro" id="IPR020846">
    <property type="entry name" value="MFS_dom"/>
</dbReference>
<feature type="transmembrane region" description="Helical" evidence="6">
    <location>
        <begin position="54"/>
        <end position="71"/>
    </location>
</feature>
<feature type="transmembrane region" description="Helical" evidence="6">
    <location>
        <begin position="370"/>
        <end position="394"/>
    </location>
</feature>
<gene>
    <name evidence="8" type="ORF">C6P99_18545</name>
</gene>
<feature type="domain" description="Major facilitator superfamily (MFS) profile" evidence="7">
    <location>
        <begin position="16"/>
        <end position="431"/>
    </location>
</feature>
<keyword evidence="3 6" id="KW-0812">Transmembrane</keyword>
<dbReference type="EMBL" id="PVFR01000057">
    <property type="protein sequence ID" value="PRE45657.1"/>
    <property type="molecule type" value="Genomic_DNA"/>
</dbReference>
<reference evidence="8 9" key="1">
    <citation type="submission" date="2018-03" db="EMBL/GenBank/DDBJ databases">
        <authorList>
            <person name="Nguyen K."/>
            <person name="Fouts D."/>
            <person name="Sutton G."/>
        </authorList>
    </citation>
    <scope>NUCLEOTIDE SEQUENCE [LARGE SCALE GENOMIC DNA]</scope>
    <source>
        <strain evidence="8 9">AU14328</strain>
    </source>
</reference>
<dbReference type="CDD" id="cd17328">
    <property type="entry name" value="MFS_spinster_like"/>
    <property type="match status" value="1"/>
</dbReference>
<dbReference type="InterPro" id="IPR036259">
    <property type="entry name" value="MFS_trans_sf"/>
</dbReference>
<evidence type="ECO:0000256" key="1">
    <source>
        <dbReference type="ARBA" id="ARBA00004141"/>
    </source>
</evidence>
<evidence type="ECO:0000259" key="7">
    <source>
        <dbReference type="PROSITE" id="PS50850"/>
    </source>
</evidence>
<evidence type="ECO:0000256" key="5">
    <source>
        <dbReference type="ARBA" id="ARBA00023136"/>
    </source>
</evidence>
<dbReference type="InterPro" id="IPR044770">
    <property type="entry name" value="MFS_spinster-like"/>
</dbReference>
<feature type="transmembrane region" description="Helical" evidence="6">
    <location>
        <begin position="406"/>
        <end position="425"/>
    </location>
</feature>
<organism evidence="8 9">
    <name type="scientific">Burkholderia multivorans</name>
    <dbReference type="NCBI Taxonomy" id="87883"/>
    <lineage>
        <taxon>Bacteria</taxon>
        <taxon>Pseudomonadati</taxon>
        <taxon>Pseudomonadota</taxon>
        <taxon>Betaproteobacteria</taxon>
        <taxon>Burkholderiales</taxon>
        <taxon>Burkholderiaceae</taxon>
        <taxon>Burkholderia</taxon>
        <taxon>Burkholderia cepacia complex</taxon>
    </lineage>
</organism>
<dbReference type="Gene3D" id="1.20.1250.20">
    <property type="entry name" value="MFS general substrate transporter like domains"/>
    <property type="match status" value="2"/>
</dbReference>
<sequence>MAADKLFPSRRYAWWLVIVLFCASVVSYLDRYILSLFVGPIRAELALSDTQVSVLQGAAFALFYAVMGLPFGRLVDRYTRKNLIFVGILVWSAMTLLCGVSNSFWQLFFARMGVGIGEACLGPAAFSMIADCFPHAHRGRALATYNMSNYVGVGASLLFGGLVLASLSRANGPAFLHVHGVQSWRIAFVASALPGVVLAIVVLTLSEPVRTEVMLAHDATSSSDITLWAYLRARKAAFASVYGVYALTSMIGYIIVAWAPSFYMRHFHMRPADVGLSMGVIAIISGVGGCLSSGYISDRWVTNGNPGGRFRIPLIWWPIALASVVGMTQSQDAVASFGCLGILTFGSALGLSSAPAVIQDAVPNQLRGQAAALHFIFSGLIGLSLGPTAVAIITDYVFRDASLVGVSLQIVIVPLSLVGFVACWFGQSQYQTVRAGLMAALESKPVCTKPQHEHGEHAYESTQQAR</sequence>
<evidence type="ECO:0000256" key="3">
    <source>
        <dbReference type="ARBA" id="ARBA00022692"/>
    </source>
</evidence>
<dbReference type="AlphaFoldDB" id="A0AB37ASZ7"/>
<evidence type="ECO:0000256" key="4">
    <source>
        <dbReference type="ARBA" id="ARBA00022989"/>
    </source>
</evidence>
<comment type="caution">
    <text evidence="8">The sequence shown here is derived from an EMBL/GenBank/DDBJ whole genome shotgun (WGS) entry which is preliminary data.</text>
</comment>
<dbReference type="RefSeq" id="WP_105777444.1">
    <property type="nucleotide sequence ID" value="NZ_PVFQ01000042.1"/>
</dbReference>
<keyword evidence="2" id="KW-0813">Transport</keyword>
<feature type="transmembrane region" description="Helical" evidence="6">
    <location>
        <begin position="236"/>
        <end position="256"/>
    </location>
</feature>
<dbReference type="PANTHER" id="PTHR23505">
    <property type="entry name" value="SPINSTER"/>
    <property type="match status" value="1"/>
</dbReference>
<evidence type="ECO:0000313" key="8">
    <source>
        <dbReference type="EMBL" id="PRE45657.1"/>
    </source>
</evidence>
<dbReference type="PROSITE" id="PS50850">
    <property type="entry name" value="MFS"/>
    <property type="match status" value="1"/>
</dbReference>
<feature type="transmembrane region" description="Helical" evidence="6">
    <location>
        <begin position="142"/>
        <end position="164"/>
    </location>
</feature>
<evidence type="ECO:0000313" key="9">
    <source>
        <dbReference type="Proteomes" id="UP000237811"/>
    </source>
</evidence>
<feature type="transmembrane region" description="Helical" evidence="6">
    <location>
        <begin position="276"/>
        <end position="296"/>
    </location>
</feature>
<feature type="transmembrane region" description="Helical" evidence="6">
    <location>
        <begin position="333"/>
        <end position="358"/>
    </location>
</feature>
<accession>A0AB37ASZ7</accession>
<feature type="transmembrane region" description="Helical" evidence="6">
    <location>
        <begin position="184"/>
        <end position="205"/>
    </location>
</feature>
<feature type="transmembrane region" description="Helical" evidence="6">
    <location>
        <begin position="12"/>
        <end position="34"/>
    </location>
</feature>
<feature type="transmembrane region" description="Helical" evidence="6">
    <location>
        <begin position="308"/>
        <end position="327"/>
    </location>
</feature>
<protein>
    <submittedName>
        <fullName evidence="8">MFS transporter</fullName>
    </submittedName>
</protein>
<dbReference type="InterPro" id="IPR011701">
    <property type="entry name" value="MFS"/>
</dbReference>
<dbReference type="GO" id="GO:0016020">
    <property type="term" value="C:membrane"/>
    <property type="evidence" value="ECO:0007669"/>
    <property type="project" value="UniProtKB-SubCell"/>
</dbReference>
<feature type="transmembrane region" description="Helical" evidence="6">
    <location>
        <begin position="108"/>
        <end position="130"/>
    </location>
</feature>
<dbReference type="GO" id="GO:0022857">
    <property type="term" value="F:transmembrane transporter activity"/>
    <property type="evidence" value="ECO:0007669"/>
    <property type="project" value="InterPro"/>
</dbReference>
<comment type="subcellular location">
    <subcellularLocation>
        <location evidence="1">Membrane</location>
        <topology evidence="1">Multi-pass membrane protein</topology>
    </subcellularLocation>
</comment>
<feature type="transmembrane region" description="Helical" evidence="6">
    <location>
        <begin position="83"/>
        <end position="102"/>
    </location>
</feature>
<proteinExistence type="predicted"/>
<dbReference type="PANTHER" id="PTHR23505:SF79">
    <property type="entry name" value="PROTEIN SPINSTER"/>
    <property type="match status" value="1"/>
</dbReference>
<keyword evidence="5 6" id="KW-0472">Membrane</keyword>
<evidence type="ECO:0000256" key="6">
    <source>
        <dbReference type="SAM" id="Phobius"/>
    </source>
</evidence>
<dbReference type="Proteomes" id="UP000237811">
    <property type="component" value="Unassembled WGS sequence"/>
</dbReference>
<name>A0AB37ASZ7_9BURK</name>